<evidence type="ECO:0000313" key="2">
    <source>
        <dbReference type="Proteomes" id="UP001190700"/>
    </source>
</evidence>
<sequence>MELLPASLKLGTKKRKRTYGRLSGKKHPWHLDYEVAAEQSNTCLYVPVLIKETNSQPMDQADGNTGTCITDGSKAAASGILRCNNCLRTGWIDHKLSCISKSLSLPEQKLHVPVSLLYSLFF</sequence>
<dbReference type="Proteomes" id="UP001190700">
    <property type="component" value="Unassembled WGS sequence"/>
</dbReference>
<reference evidence="1 2" key="1">
    <citation type="journal article" date="2015" name="Genome Biol. Evol.">
        <title>Comparative Genomics of a Bacterivorous Green Alga Reveals Evolutionary Causalities and Consequences of Phago-Mixotrophic Mode of Nutrition.</title>
        <authorList>
            <person name="Burns J.A."/>
            <person name="Paasch A."/>
            <person name="Narechania A."/>
            <person name="Kim E."/>
        </authorList>
    </citation>
    <scope>NUCLEOTIDE SEQUENCE [LARGE SCALE GENOMIC DNA]</scope>
    <source>
        <strain evidence="1 2">PLY_AMNH</strain>
    </source>
</reference>
<gene>
    <name evidence="1" type="ORF">CYMTET_35370</name>
</gene>
<evidence type="ECO:0000313" key="1">
    <source>
        <dbReference type="EMBL" id="KAK3255444.1"/>
    </source>
</evidence>
<proteinExistence type="predicted"/>
<keyword evidence="2" id="KW-1185">Reference proteome</keyword>
<dbReference type="AlphaFoldDB" id="A0AAE0F997"/>
<accession>A0AAE0F997</accession>
<comment type="caution">
    <text evidence="1">The sequence shown here is derived from an EMBL/GenBank/DDBJ whole genome shotgun (WGS) entry which is preliminary data.</text>
</comment>
<name>A0AAE0F997_9CHLO</name>
<protein>
    <submittedName>
        <fullName evidence="1">Uncharacterized protein</fullName>
    </submittedName>
</protein>
<organism evidence="1 2">
    <name type="scientific">Cymbomonas tetramitiformis</name>
    <dbReference type="NCBI Taxonomy" id="36881"/>
    <lineage>
        <taxon>Eukaryota</taxon>
        <taxon>Viridiplantae</taxon>
        <taxon>Chlorophyta</taxon>
        <taxon>Pyramimonadophyceae</taxon>
        <taxon>Pyramimonadales</taxon>
        <taxon>Pyramimonadaceae</taxon>
        <taxon>Cymbomonas</taxon>
    </lineage>
</organism>
<dbReference type="EMBL" id="LGRX02022594">
    <property type="protein sequence ID" value="KAK3255444.1"/>
    <property type="molecule type" value="Genomic_DNA"/>
</dbReference>